<evidence type="ECO:0000256" key="1">
    <source>
        <dbReference type="SAM" id="MobiDB-lite"/>
    </source>
</evidence>
<evidence type="ECO:0000313" key="3">
    <source>
        <dbReference type="EMBL" id="TDK22990.1"/>
    </source>
</evidence>
<accession>A0A4V3ALG6</accession>
<keyword evidence="2" id="KW-0732">Signal</keyword>
<comment type="caution">
    <text evidence="3">The sequence shown here is derived from an EMBL/GenBank/DDBJ whole genome shotgun (WGS) entry which is preliminary data.</text>
</comment>
<protein>
    <submittedName>
        <fullName evidence="3">Sel1 repeat family protein</fullName>
    </submittedName>
</protein>
<feature type="region of interest" description="Disordered" evidence="1">
    <location>
        <begin position="223"/>
        <end position="242"/>
    </location>
</feature>
<gene>
    <name evidence="3" type="ORF">E2F46_12625</name>
</gene>
<dbReference type="InterPro" id="IPR011990">
    <property type="entry name" value="TPR-like_helical_dom_sf"/>
</dbReference>
<dbReference type="AlphaFoldDB" id="A0A4V3ALG6"/>
<dbReference type="Gene3D" id="1.25.40.10">
    <property type="entry name" value="Tetratricopeptide repeat domain"/>
    <property type="match status" value="1"/>
</dbReference>
<proteinExistence type="predicted"/>
<feature type="chain" id="PRO_5020270005" evidence="2">
    <location>
        <begin position="23"/>
        <end position="242"/>
    </location>
</feature>
<evidence type="ECO:0000256" key="2">
    <source>
        <dbReference type="SAM" id="SignalP"/>
    </source>
</evidence>
<sequence>MLNPRLLCLAALLAALAGPVSANESGKPPGIDPAVLTEGFLAAHPDLRWRGEGVRAYEAGNHELAATYFHRAARYADKASQAMLGEMYWRGNGVDRDRVMGYVWMDLAGERLYHDFIVMRERYWNEMDEAERVAAIARGQDVYAEYGDEVAKPRLEAVLRRERRRTTGSRTGFVGNLTIIPHTGPMAGTGMTLSGEQYYAKEYWEPEHYWQLQDEIWRAPARGRVDASELQPVRDPRPGDDD</sequence>
<name>A0A4V3ALG6_9GAMM</name>
<dbReference type="OrthoDB" id="7063913at2"/>
<reference evidence="3 4" key="1">
    <citation type="submission" date="2019-03" db="EMBL/GenBank/DDBJ databases">
        <title>Luteimonas zhaokaii sp.nov., isolated from the rectal contents of Plateau pika in Yushu, Qinghai Province, China.</title>
        <authorList>
            <person name="Zhang G."/>
        </authorList>
    </citation>
    <scope>NUCLEOTIDE SEQUENCE [LARGE SCALE GENOMIC DNA]</scope>
    <source>
        <strain evidence="3 4">B9</strain>
    </source>
</reference>
<evidence type="ECO:0000313" key="4">
    <source>
        <dbReference type="Proteomes" id="UP000294796"/>
    </source>
</evidence>
<dbReference type="SUPFAM" id="SSF81901">
    <property type="entry name" value="HCP-like"/>
    <property type="match status" value="1"/>
</dbReference>
<dbReference type="Proteomes" id="UP000294796">
    <property type="component" value="Unassembled WGS sequence"/>
</dbReference>
<dbReference type="EMBL" id="SMTF01000011">
    <property type="protein sequence ID" value="TDK22990.1"/>
    <property type="molecule type" value="Genomic_DNA"/>
</dbReference>
<dbReference type="RefSeq" id="WP_133322601.1">
    <property type="nucleotide sequence ID" value="NZ_SMTF01000011.1"/>
</dbReference>
<keyword evidence="4" id="KW-1185">Reference proteome</keyword>
<organism evidence="3 4">
    <name type="scientific">Luteimonas aestuarii</name>
    <dbReference type="NCBI Taxonomy" id="453837"/>
    <lineage>
        <taxon>Bacteria</taxon>
        <taxon>Pseudomonadati</taxon>
        <taxon>Pseudomonadota</taxon>
        <taxon>Gammaproteobacteria</taxon>
        <taxon>Lysobacterales</taxon>
        <taxon>Lysobacteraceae</taxon>
        <taxon>Luteimonas</taxon>
    </lineage>
</organism>
<feature type="signal peptide" evidence="2">
    <location>
        <begin position="1"/>
        <end position="22"/>
    </location>
</feature>